<dbReference type="AlphaFoldDB" id="A0A1M6RIK7"/>
<gene>
    <name evidence="2" type="ORF">SAMN04488028_104187</name>
</gene>
<dbReference type="RefSeq" id="WP_073122790.1">
    <property type="nucleotide sequence ID" value="NZ_FRAA01000004.1"/>
</dbReference>
<accession>A0A1M6RIK7</accession>
<dbReference type="Proteomes" id="UP000184474">
    <property type="component" value="Unassembled WGS sequence"/>
</dbReference>
<feature type="signal peptide" evidence="1">
    <location>
        <begin position="1"/>
        <end position="20"/>
    </location>
</feature>
<sequence length="478" mass="49771">MKTFKFNQLVLGLGVLVAVATTSCQDQLLDSPQPDFKGSAAAAPQVTLSGVLSNRTLDRDTVYILDEFVRVPSGVTLTIESGTLIKGETGTLSGNPATGTPPGTLVIERGGKIEATGTSTAPIVFTSNETTPASGDWGGVIILGKAPVCFDGTTAIEGIPTSASGDNGYGGANDADNSGTLQYVRIEYAGNVLVDGDEINGLTLGGVGSGTTIDHVQVTHGLDDGFEFFGGTVNASYLIASFNKDDDFDTDQGYSGHIQFGVSLRDPSVFSSLPTGGFESNGDNDDASGCSFTDATFSNFTVIGPIGPNSSSAVNVAYNSGVLIRDGSELNLFNSIITGYPNYQLELETIADFDNDDNSTTDDVVSVEGVTLVYPTFSPFNAQGTNVGIFDFAFIANYHNESSNATNTGAGTSLTDLTGLSASAWNLTAPNFVPDTEKPSDFSHNLLSGCVSVDFRGAFGKDGDAIEGTNWDLGWEQF</sequence>
<proteinExistence type="predicted"/>
<protein>
    <recommendedName>
        <fullName evidence="4">T9SS C-terminal target domain-containing protein</fullName>
    </recommendedName>
</protein>
<name>A0A1M6RIK7_REIAG</name>
<feature type="chain" id="PRO_5012432334" description="T9SS C-terminal target domain-containing protein" evidence="1">
    <location>
        <begin position="21"/>
        <end position="478"/>
    </location>
</feature>
<dbReference type="PROSITE" id="PS51257">
    <property type="entry name" value="PROKAR_LIPOPROTEIN"/>
    <property type="match status" value="1"/>
</dbReference>
<organism evidence="2 3">
    <name type="scientific">Reichenbachiella agariperforans</name>
    <dbReference type="NCBI Taxonomy" id="156994"/>
    <lineage>
        <taxon>Bacteria</taxon>
        <taxon>Pseudomonadati</taxon>
        <taxon>Bacteroidota</taxon>
        <taxon>Cytophagia</taxon>
        <taxon>Cytophagales</taxon>
        <taxon>Reichenbachiellaceae</taxon>
        <taxon>Reichenbachiella</taxon>
    </lineage>
</organism>
<dbReference type="EMBL" id="FRAA01000004">
    <property type="protein sequence ID" value="SHK32197.1"/>
    <property type="molecule type" value="Genomic_DNA"/>
</dbReference>
<reference evidence="3" key="1">
    <citation type="submission" date="2016-11" db="EMBL/GenBank/DDBJ databases">
        <authorList>
            <person name="Varghese N."/>
            <person name="Submissions S."/>
        </authorList>
    </citation>
    <scope>NUCLEOTIDE SEQUENCE [LARGE SCALE GENOMIC DNA]</scope>
    <source>
        <strain evidence="3">DSM 26134</strain>
    </source>
</reference>
<evidence type="ECO:0000256" key="1">
    <source>
        <dbReference type="SAM" id="SignalP"/>
    </source>
</evidence>
<keyword evidence="1" id="KW-0732">Signal</keyword>
<evidence type="ECO:0008006" key="4">
    <source>
        <dbReference type="Google" id="ProtNLM"/>
    </source>
</evidence>
<dbReference type="PANTHER" id="PTHR41339">
    <property type="entry name" value="LIPL48"/>
    <property type="match status" value="1"/>
</dbReference>
<evidence type="ECO:0000313" key="2">
    <source>
        <dbReference type="EMBL" id="SHK32197.1"/>
    </source>
</evidence>
<evidence type="ECO:0000313" key="3">
    <source>
        <dbReference type="Proteomes" id="UP000184474"/>
    </source>
</evidence>
<dbReference type="PANTHER" id="PTHR41339:SF1">
    <property type="entry name" value="SECRETED PROTEIN"/>
    <property type="match status" value="1"/>
</dbReference>
<keyword evidence="3" id="KW-1185">Reference proteome</keyword>
<dbReference type="STRING" id="156994.SAMN04488028_104187"/>